<gene>
    <name evidence="2" type="ORF">KUL25_12165</name>
</gene>
<protein>
    <recommendedName>
        <fullName evidence="1">Endonuclease/exonuclease/phosphatase domain-containing protein</fullName>
    </recommendedName>
</protein>
<dbReference type="SUPFAM" id="SSF56219">
    <property type="entry name" value="DNase I-like"/>
    <property type="match status" value="1"/>
</dbReference>
<evidence type="ECO:0000259" key="1">
    <source>
        <dbReference type="Pfam" id="PF03372"/>
    </source>
</evidence>
<dbReference type="GO" id="GO:0006506">
    <property type="term" value="P:GPI anchor biosynthetic process"/>
    <property type="evidence" value="ECO:0007669"/>
    <property type="project" value="TreeGrafter"/>
</dbReference>
<reference evidence="2 3" key="1">
    <citation type="submission" date="2021-07" db="EMBL/GenBank/DDBJ databases">
        <title>Karlodiniumbacter phycospheric gen. nov., sp. nov., a phycosphere bacterium isolated from karlodinium veneficum.</title>
        <authorList>
            <person name="Peng Y."/>
            <person name="Jiang L."/>
            <person name="Lee J."/>
        </authorList>
    </citation>
    <scope>NUCLEOTIDE SEQUENCE</scope>
    <source>
        <strain evidence="2 3">N5</strain>
    </source>
</reference>
<dbReference type="EMBL" id="JAIMBW010000001">
    <property type="protein sequence ID" value="MBY4893517.1"/>
    <property type="molecule type" value="Genomic_DNA"/>
</dbReference>
<accession>A0A975TRK4</accession>
<dbReference type="InterPro" id="IPR036691">
    <property type="entry name" value="Endo/exonu/phosph_ase_sf"/>
</dbReference>
<name>A0A975TRK4_9RHOB</name>
<dbReference type="AlphaFoldDB" id="A0A975TRK4"/>
<keyword evidence="3" id="KW-1185">Reference proteome</keyword>
<dbReference type="PANTHER" id="PTHR14859:SF1">
    <property type="entry name" value="PGAP2-INTERACTING PROTEIN"/>
    <property type="match status" value="1"/>
</dbReference>
<dbReference type="PANTHER" id="PTHR14859">
    <property type="entry name" value="CALCOFLUOR WHITE HYPERSENSITIVE PROTEIN PRECURSOR"/>
    <property type="match status" value="1"/>
</dbReference>
<proteinExistence type="predicted"/>
<dbReference type="RefSeq" id="WP_257893192.1">
    <property type="nucleotide sequence ID" value="NZ_JAIMBW010000001.1"/>
</dbReference>
<sequence length="358" mass="38815">MTNWIHRPVLQTVQALTEVPAQTRARLRDGPDDMASFRAAHDAIPALAQIEVGSVSPAGPDGQGTMRIVAWNVERLRHLPQTADVLLREGADVCLMTEIDKGMARTGNTHRTAELAKAIGQTYAYGVEFVELDLGTEGERADHAEQANNIGFHGNAILSRLALRRPVLFRLEAEGKWFGWTRGEPRVGGRIAIGGQVMLDGVAVTVVGVHLESHSDPAHRAGQMVRLVELIGHYDPSAPVLIGGDVNTSTRSWAERTAGVPEDPQKRSDVVPHEPMFDTMAAAGFDWTTCNVPHMPTQRFLDPDDARATGRVPGKIDWLFSRGLVASEPKVVPAVGEDGTILSDHDAIAVTVRLPRAD</sequence>
<evidence type="ECO:0000313" key="3">
    <source>
        <dbReference type="Proteomes" id="UP000693972"/>
    </source>
</evidence>
<dbReference type="Pfam" id="PF03372">
    <property type="entry name" value="Exo_endo_phos"/>
    <property type="match status" value="1"/>
</dbReference>
<evidence type="ECO:0000313" key="2">
    <source>
        <dbReference type="EMBL" id="QXL86232.1"/>
    </source>
</evidence>
<dbReference type="GO" id="GO:0003824">
    <property type="term" value="F:catalytic activity"/>
    <property type="evidence" value="ECO:0007669"/>
    <property type="project" value="InterPro"/>
</dbReference>
<dbReference type="Proteomes" id="UP000693972">
    <property type="component" value="Unassembled WGS sequence"/>
</dbReference>
<feature type="domain" description="Endonuclease/exonuclease/phosphatase" evidence="1">
    <location>
        <begin position="70"/>
        <end position="345"/>
    </location>
</feature>
<dbReference type="GO" id="GO:0016020">
    <property type="term" value="C:membrane"/>
    <property type="evidence" value="ECO:0007669"/>
    <property type="project" value="GOC"/>
</dbReference>
<dbReference type="Gene3D" id="3.60.10.10">
    <property type="entry name" value="Endonuclease/exonuclease/phosphatase"/>
    <property type="match status" value="1"/>
</dbReference>
<dbReference type="InterPro" id="IPR005135">
    <property type="entry name" value="Endo/exonuclease/phosphatase"/>
</dbReference>
<dbReference type="InterPro" id="IPR051916">
    <property type="entry name" value="GPI-anchor_lipid_remodeler"/>
</dbReference>
<dbReference type="EMBL" id="CP078073">
    <property type="protein sequence ID" value="QXL86232.1"/>
    <property type="molecule type" value="Genomic_DNA"/>
</dbReference>
<organism evidence="2">
    <name type="scientific">Gymnodinialimonas phycosphaerae</name>
    <dbReference type="NCBI Taxonomy" id="2841589"/>
    <lineage>
        <taxon>Bacteria</taxon>
        <taxon>Pseudomonadati</taxon>
        <taxon>Pseudomonadota</taxon>
        <taxon>Alphaproteobacteria</taxon>
        <taxon>Rhodobacterales</taxon>
        <taxon>Paracoccaceae</taxon>
        <taxon>Gymnodinialimonas</taxon>
    </lineage>
</organism>